<evidence type="ECO:0000256" key="6">
    <source>
        <dbReference type="SAM" id="Phobius"/>
    </source>
</evidence>
<feature type="transmembrane region" description="Helical" evidence="6">
    <location>
        <begin position="29"/>
        <end position="50"/>
    </location>
</feature>
<dbReference type="FunFam" id="3.30.565.10:FF:000006">
    <property type="entry name" value="Sensor histidine kinase WalK"/>
    <property type="match status" value="1"/>
</dbReference>
<dbReference type="Pfam" id="PF02518">
    <property type="entry name" value="HATPase_c"/>
    <property type="match status" value="1"/>
</dbReference>
<evidence type="ECO:0000313" key="8">
    <source>
        <dbReference type="EMBL" id="SMC60003.1"/>
    </source>
</evidence>
<dbReference type="Pfam" id="PF00512">
    <property type="entry name" value="HisKA"/>
    <property type="match status" value="1"/>
</dbReference>
<evidence type="ECO:0000256" key="2">
    <source>
        <dbReference type="ARBA" id="ARBA00012438"/>
    </source>
</evidence>
<keyword evidence="6" id="KW-0472">Membrane</keyword>
<feature type="transmembrane region" description="Helical" evidence="6">
    <location>
        <begin position="124"/>
        <end position="142"/>
    </location>
</feature>
<evidence type="ECO:0000256" key="3">
    <source>
        <dbReference type="ARBA" id="ARBA00022553"/>
    </source>
</evidence>
<feature type="domain" description="Histidine kinase" evidence="7">
    <location>
        <begin position="227"/>
        <end position="439"/>
    </location>
</feature>
<dbReference type="InterPro" id="IPR004358">
    <property type="entry name" value="Sig_transdc_His_kin-like_C"/>
</dbReference>
<dbReference type="PANTHER" id="PTHR43547:SF2">
    <property type="entry name" value="HYBRID SIGNAL TRANSDUCTION HISTIDINE KINASE C"/>
    <property type="match status" value="1"/>
</dbReference>
<organism evidence="8 9">
    <name type="scientific">Pedobacter nyackensis</name>
    <dbReference type="NCBI Taxonomy" id="475255"/>
    <lineage>
        <taxon>Bacteria</taxon>
        <taxon>Pseudomonadati</taxon>
        <taxon>Bacteroidota</taxon>
        <taxon>Sphingobacteriia</taxon>
        <taxon>Sphingobacteriales</taxon>
        <taxon>Sphingobacteriaceae</taxon>
        <taxon>Pedobacter</taxon>
    </lineage>
</organism>
<evidence type="ECO:0000259" key="7">
    <source>
        <dbReference type="PROSITE" id="PS50109"/>
    </source>
</evidence>
<dbReference type="EMBL" id="FWYB01000001">
    <property type="protein sequence ID" value="SMC60003.1"/>
    <property type="molecule type" value="Genomic_DNA"/>
</dbReference>
<evidence type="ECO:0000256" key="5">
    <source>
        <dbReference type="ARBA" id="ARBA00022777"/>
    </source>
</evidence>
<dbReference type="STRING" id="475255.SAMN04488101_101606"/>
<accession>A0A1W2AHA9</accession>
<dbReference type="InterPro" id="IPR003594">
    <property type="entry name" value="HATPase_dom"/>
</dbReference>
<protein>
    <recommendedName>
        <fullName evidence="2">histidine kinase</fullName>
        <ecNumber evidence="2">2.7.13.3</ecNumber>
    </recommendedName>
</protein>
<keyword evidence="5 8" id="KW-0418">Kinase</keyword>
<keyword evidence="6" id="KW-1133">Transmembrane helix</keyword>
<dbReference type="InterPro" id="IPR036097">
    <property type="entry name" value="HisK_dim/P_sf"/>
</dbReference>
<keyword evidence="3" id="KW-0597">Phosphoprotein</keyword>
<dbReference type="OrthoDB" id="9757990at2"/>
<dbReference type="SUPFAM" id="SSF55874">
    <property type="entry name" value="ATPase domain of HSP90 chaperone/DNA topoisomerase II/histidine kinase"/>
    <property type="match status" value="1"/>
</dbReference>
<dbReference type="PANTHER" id="PTHR43547">
    <property type="entry name" value="TWO-COMPONENT HISTIDINE KINASE"/>
    <property type="match status" value="1"/>
</dbReference>
<dbReference type="InterPro" id="IPR003661">
    <property type="entry name" value="HisK_dim/P_dom"/>
</dbReference>
<name>A0A1W2AHA9_9SPHI</name>
<dbReference type="CDD" id="cd00082">
    <property type="entry name" value="HisKA"/>
    <property type="match status" value="1"/>
</dbReference>
<feature type="transmembrane region" description="Helical" evidence="6">
    <location>
        <begin position="176"/>
        <end position="196"/>
    </location>
</feature>
<dbReference type="GO" id="GO:0000155">
    <property type="term" value="F:phosphorelay sensor kinase activity"/>
    <property type="evidence" value="ECO:0007669"/>
    <property type="project" value="InterPro"/>
</dbReference>
<keyword evidence="9" id="KW-1185">Reference proteome</keyword>
<comment type="catalytic activity">
    <reaction evidence="1">
        <text>ATP + protein L-histidine = ADP + protein N-phospho-L-histidine.</text>
        <dbReference type="EC" id="2.7.13.3"/>
    </reaction>
</comment>
<evidence type="ECO:0000313" key="9">
    <source>
        <dbReference type="Proteomes" id="UP000192678"/>
    </source>
</evidence>
<dbReference type="InterPro" id="IPR036890">
    <property type="entry name" value="HATPase_C_sf"/>
</dbReference>
<evidence type="ECO:0000256" key="4">
    <source>
        <dbReference type="ARBA" id="ARBA00022679"/>
    </source>
</evidence>
<feature type="transmembrane region" description="Helical" evidence="6">
    <location>
        <begin position="97"/>
        <end position="118"/>
    </location>
</feature>
<dbReference type="Proteomes" id="UP000192678">
    <property type="component" value="Unassembled WGS sequence"/>
</dbReference>
<dbReference type="RefSeq" id="WP_084287168.1">
    <property type="nucleotide sequence ID" value="NZ_FWYB01000001.1"/>
</dbReference>
<dbReference type="PRINTS" id="PR00344">
    <property type="entry name" value="BCTRLSENSOR"/>
</dbReference>
<dbReference type="Gene3D" id="1.10.287.130">
    <property type="match status" value="1"/>
</dbReference>
<gene>
    <name evidence="8" type="ORF">SAMN04488101_101606</name>
</gene>
<dbReference type="SUPFAM" id="SSF47384">
    <property type="entry name" value="Homodimeric domain of signal transducing histidine kinase"/>
    <property type="match status" value="1"/>
</dbReference>
<dbReference type="EC" id="2.7.13.3" evidence="2"/>
<dbReference type="Gene3D" id="3.30.565.10">
    <property type="entry name" value="Histidine kinase-like ATPase, C-terminal domain"/>
    <property type="match status" value="1"/>
</dbReference>
<dbReference type="SMART" id="SM00387">
    <property type="entry name" value="HATPase_c"/>
    <property type="match status" value="1"/>
</dbReference>
<keyword evidence="6" id="KW-0812">Transmembrane</keyword>
<proteinExistence type="predicted"/>
<reference evidence="8 9" key="1">
    <citation type="submission" date="2017-04" db="EMBL/GenBank/DDBJ databases">
        <authorList>
            <person name="Afonso C.L."/>
            <person name="Miller P.J."/>
            <person name="Scott M.A."/>
            <person name="Spackman E."/>
            <person name="Goraichik I."/>
            <person name="Dimitrov K.M."/>
            <person name="Suarez D.L."/>
            <person name="Swayne D.E."/>
        </authorList>
    </citation>
    <scope>NUCLEOTIDE SEQUENCE [LARGE SCALE GENOMIC DNA]</scope>
    <source>
        <strain evidence="8 9">DSM 19625</strain>
    </source>
</reference>
<dbReference type="PROSITE" id="PS50109">
    <property type="entry name" value="HIS_KIN"/>
    <property type="match status" value="1"/>
</dbReference>
<dbReference type="SMART" id="SM00388">
    <property type="entry name" value="HisKA"/>
    <property type="match status" value="1"/>
</dbReference>
<keyword evidence="4" id="KW-0808">Transferase</keyword>
<sequence>MFHLFRYRIPAKYSEQFKETFSYINVRQVTALSSVLIAIALGVRITYLVYHKELVNMPNLFFYQILNGVQIGGSALFIIISAYILKSRSWSITARNIFVTLFCIFLLTTSFTVGYLFSQFNPKNTLTVFLTGIVAVSIFFAIELKHIVIISVYIVFLFIVAMIIPDISSLQKVLNIIMSGVLSMFLFACSRSSYYFKAEQFVKVKQLEEKNMEVQVLIQQKSEILGFVAHDLRNPLNNIEALTKMLLDEEEHKDSTEMQLILRSTRQAKHIIEDLLEVAHNDKNPFHLQHTNISDFMNGICENWQKNLNRERSINFKPAEPAITAAVNPSKLTRVIDNLIGNSLKFSNPETPIDIEVSRSATQCIIRITDLGIGIPTNLQDVLFDQFSKAGRPGLRGEKSVGLGLHISKQIIEQHGGSITVSSKENEGTTFQITIPLIAA</sequence>
<dbReference type="AlphaFoldDB" id="A0A1W2AHA9"/>
<evidence type="ECO:0000256" key="1">
    <source>
        <dbReference type="ARBA" id="ARBA00000085"/>
    </source>
</evidence>
<dbReference type="CDD" id="cd00075">
    <property type="entry name" value="HATPase"/>
    <property type="match status" value="1"/>
</dbReference>
<feature type="transmembrane region" description="Helical" evidence="6">
    <location>
        <begin position="62"/>
        <end position="85"/>
    </location>
</feature>
<feature type="transmembrane region" description="Helical" evidence="6">
    <location>
        <begin position="147"/>
        <end position="164"/>
    </location>
</feature>
<dbReference type="InterPro" id="IPR005467">
    <property type="entry name" value="His_kinase_dom"/>
</dbReference>